<dbReference type="AlphaFoldDB" id="A0A265N8Q8"/>
<evidence type="ECO:0000256" key="5">
    <source>
        <dbReference type="ARBA" id="ARBA00023136"/>
    </source>
</evidence>
<keyword evidence="8" id="KW-1185">Reference proteome</keyword>
<dbReference type="GO" id="GO:0005886">
    <property type="term" value="C:plasma membrane"/>
    <property type="evidence" value="ECO:0007669"/>
    <property type="project" value="UniProtKB-SubCell"/>
</dbReference>
<evidence type="ECO:0000256" key="1">
    <source>
        <dbReference type="ARBA" id="ARBA00004651"/>
    </source>
</evidence>
<evidence type="ECO:0000256" key="3">
    <source>
        <dbReference type="ARBA" id="ARBA00022692"/>
    </source>
</evidence>
<feature type="transmembrane region" description="Helical" evidence="6">
    <location>
        <begin position="52"/>
        <end position="70"/>
    </location>
</feature>
<gene>
    <name evidence="7" type="ORF">CIL03_14125</name>
</gene>
<feature type="transmembrane region" description="Helical" evidence="6">
    <location>
        <begin position="20"/>
        <end position="40"/>
    </location>
</feature>
<feature type="transmembrane region" description="Helical" evidence="6">
    <location>
        <begin position="82"/>
        <end position="100"/>
    </location>
</feature>
<accession>A0A265N8Q8</accession>
<keyword evidence="2" id="KW-1003">Cell membrane</keyword>
<evidence type="ECO:0000313" key="7">
    <source>
        <dbReference type="EMBL" id="OZU87839.1"/>
    </source>
</evidence>
<reference evidence="7 8" key="1">
    <citation type="submission" date="2017-08" db="EMBL/GenBank/DDBJ databases">
        <title>Virgibacillus indicus sp. nov. and Virgibacillus profoundi sp. nov, two moderately halophilic bacteria isolated from marine sediment by using the Microfluidic Streak Plate.</title>
        <authorList>
            <person name="Xu B."/>
            <person name="Hu B."/>
            <person name="Wang J."/>
            <person name="Zhu Y."/>
            <person name="Huang L."/>
            <person name="Du W."/>
            <person name="Huang Y."/>
        </authorList>
    </citation>
    <scope>NUCLEOTIDE SEQUENCE [LARGE SCALE GENOMIC DNA]</scope>
    <source>
        <strain evidence="7 8">IO3-P2-C2</strain>
    </source>
</reference>
<protein>
    <recommendedName>
        <fullName evidence="9">Cytochrome c oxidase assembly factor CtaG</fullName>
    </recommendedName>
</protein>
<feature type="transmembrane region" description="Helical" evidence="6">
    <location>
        <begin position="252"/>
        <end position="271"/>
    </location>
</feature>
<feature type="transmembrane region" description="Helical" evidence="6">
    <location>
        <begin position="185"/>
        <end position="204"/>
    </location>
</feature>
<proteinExistence type="predicted"/>
<evidence type="ECO:0000256" key="2">
    <source>
        <dbReference type="ARBA" id="ARBA00022475"/>
    </source>
</evidence>
<evidence type="ECO:0000256" key="4">
    <source>
        <dbReference type="ARBA" id="ARBA00022989"/>
    </source>
</evidence>
<keyword evidence="3 6" id="KW-0812">Transmembrane</keyword>
<comment type="caution">
    <text evidence="7">The sequence shown here is derived from an EMBL/GenBank/DDBJ whole genome shotgun (WGS) entry which is preliminary data.</text>
</comment>
<evidence type="ECO:0000256" key="6">
    <source>
        <dbReference type="SAM" id="Phobius"/>
    </source>
</evidence>
<dbReference type="Pfam" id="PF09678">
    <property type="entry name" value="Caa3_CtaG"/>
    <property type="match status" value="1"/>
</dbReference>
<dbReference type="InterPro" id="IPR019108">
    <property type="entry name" value="Caa3_assmbl_CtaG-rel"/>
</dbReference>
<evidence type="ECO:0008006" key="9">
    <source>
        <dbReference type="Google" id="ProtNLM"/>
    </source>
</evidence>
<feature type="transmembrane region" description="Helical" evidence="6">
    <location>
        <begin position="120"/>
        <end position="140"/>
    </location>
</feature>
<dbReference type="OrthoDB" id="2806316at2"/>
<evidence type="ECO:0000313" key="8">
    <source>
        <dbReference type="Proteomes" id="UP000216498"/>
    </source>
</evidence>
<sequence>MIKVWLKMLDILLEEFHFSTMWNGGILLFILFGVIIYLFILPEDKNHKWWRTILFFTGLIILFISIGSPLNVIGRIQFSTHIIQIVLLLLFAPPLLIIGFKKKTMEKILSIPVLAKIMRVITNPIAAIILFYLLFYGYHIPVIFNNARIDLYLNYFYLLALFIAAFLLWIPIISSNRLHQKQKRYYIIANIVLLIPYSLLLLLAKDVLYMIYTDVDMFISALAVCLPDFQDIPKEFFQAIMPFNPAEEQPKGGWILLVSQLVIFGFSLFMTEKNK</sequence>
<feature type="transmembrane region" description="Helical" evidence="6">
    <location>
        <begin position="152"/>
        <end position="173"/>
    </location>
</feature>
<name>A0A265N8Q8_9BACI</name>
<organism evidence="7 8">
    <name type="scientific">Virgibacillus indicus</name>
    <dbReference type="NCBI Taxonomy" id="2024554"/>
    <lineage>
        <taxon>Bacteria</taxon>
        <taxon>Bacillati</taxon>
        <taxon>Bacillota</taxon>
        <taxon>Bacilli</taxon>
        <taxon>Bacillales</taxon>
        <taxon>Bacillaceae</taxon>
        <taxon>Virgibacillus</taxon>
    </lineage>
</organism>
<comment type="subcellular location">
    <subcellularLocation>
        <location evidence="1">Cell membrane</location>
        <topology evidence="1">Multi-pass membrane protein</topology>
    </subcellularLocation>
</comment>
<keyword evidence="5 6" id="KW-0472">Membrane</keyword>
<dbReference type="EMBL" id="NPMS01000007">
    <property type="protein sequence ID" value="OZU87839.1"/>
    <property type="molecule type" value="Genomic_DNA"/>
</dbReference>
<keyword evidence="4 6" id="KW-1133">Transmembrane helix</keyword>
<dbReference type="Proteomes" id="UP000216498">
    <property type="component" value="Unassembled WGS sequence"/>
</dbReference>